<dbReference type="HOGENOM" id="CLU_3391111_0_0_10"/>
<reference evidence="2 3" key="1">
    <citation type="journal article" date="2009" name="J. Bacteriol.">
        <title>Complete genome sequence of Robiginitalea biformata HTCC2501.</title>
        <authorList>
            <person name="Oh H.M."/>
            <person name="Giovannoni S.J."/>
            <person name="Lee K."/>
            <person name="Ferriera S."/>
            <person name="Johnson J."/>
            <person name="Cho J.C."/>
        </authorList>
    </citation>
    <scope>NUCLEOTIDE SEQUENCE [LARGE SCALE GENOMIC DNA]</scope>
    <source>
        <strain evidence="3">ATCC BAA-864 / HTCC2501 / KCTC 12146</strain>
    </source>
</reference>
<dbReference type="KEGG" id="rbi:RB2501_11407"/>
<evidence type="ECO:0000313" key="3">
    <source>
        <dbReference type="Proteomes" id="UP000009049"/>
    </source>
</evidence>
<protein>
    <submittedName>
        <fullName evidence="2">Uncharacterized protein</fullName>
    </submittedName>
</protein>
<organism evidence="2 3">
    <name type="scientific">Robiginitalea biformata (strain ATCC BAA-864 / DSM 15991 / KCTC 12146 / HTCC2501)</name>
    <dbReference type="NCBI Taxonomy" id="313596"/>
    <lineage>
        <taxon>Bacteria</taxon>
        <taxon>Pseudomonadati</taxon>
        <taxon>Bacteroidota</taxon>
        <taxon>Flavobacteriia</taxon>
        <taxon>Flavobacteriales</taxon>
        <taxon>Flavobacteriaceae</taxon>
        <taxon>Robiginitalea</taxon>
    </lineage>
</organism>
<evidence type="ECO:0000256" key="1">
    <source>
        <dbReference type="SAM" id="MobiDB-lite"/>
    </source>
</evidence>
<dbReference type="EMBL" id="CP001712">
    <property type="protein sequence ID" value="EAR14930.1"/>
    <property type="molecule type" value="Genomic_DNA"/>
</dbReference>
<gene>
    <name evidence="2" type="ordered locus">RB2501_11407</name>
</gene>
<feature type="region of interest" description="Disordered" evidence="1">
    <location>
        <begin position="1"/>
        <end position="32"/>
    </location>
</feature>
<keyword evidence="3" id="KW-1185">Reference proteome</keyword>
<evidence type="ECO:0000313" key="2">
    <source>
        <dbReference type="EMBL" id="EAR14930.1"/>
    </source>
</evidence>
<dbReference type="Proteomes" id="UP000009049">
    <property type="component" value="Chromosome"/>
</dbReference>
<sequence>MPTAISIPARKIRTPRQDSASGRGSLPGLLYF</sequence>
<dbReference type="AlphaFoldDB" id="A4CMN8"/>
<proteinExistence type="predicted"/>
<accession>A4CMN8</accession>
<name>A4CMN8_ROBBH</name>